<sequence length="225" mass="25967">MILFFTQHVMLYLLFMKIFSHRGWAAGEHENTIFAFKKSVEEGIGGVEFDVRYGADGKTVVCAHDPVSCSTAVTLDEVLQYLEPIKLELLIELKEYSEEFYKDVVCLVRKHCLTNRTTIFGFPSEAKFFPWGSRQDVKLGIIAPYPQDIKRYVEMYEPNMVLMGWGNKKERLKFKLAWSVLSLSKTFSRYSQIKFVIGVAYGSDDKKWLSRQRGLYGITADMPII</sequence>
<comment type="caution">
    <text evidence="2">The sequence shown here is derived from an EMBL/GenBank/DDBJ whole genome shotgun (WGS) entry which is preliminary data.</text>
</comment>
<dbReference type="Gene3D" id="3.20.20.190">
    <property type="entry name" value="Phosphatidylinositol (PI) phosphodiesterase"/>
    <property type="match status" value="1"/>
</dbReference>
<dbReference type="InterPro" id="IPR030395">
    <property type="entry name" value="GP_PDE_dom"/>
</dbReference>
<evidence type="ECO:0000259" key="1">
    <source>
        <dbReference type="PROSITE" id="PS51704"/>
    </source>
</evidence>
<proteinExistence type="predicted"/>
<dbReference type="Proteomes" id="UP000034704">
    <property type="component" value="Unassembled WGS sequence"/>
</dbReference>
<organism evidence="2 3">
    <name type="scientific">Candidatus Nomurabacteria bacterium GW2011_GWC2_42_20</name>
    <dbReference type="NCBI Taxonomy" id="1618756"/>
    <lineage>
        <taxon>Bacteria</taxon>
        <taxon>Candidatus Nomuraibacteriota</taxon>
    </lineage>
</organism>
<accession>A0A0G0ZFX7</accession>
<dbReference type="PROSITE" id="PS51704">
    <property type="entry name" value="GP_PDE"/>
    <property type="match status" value="1"/>
</dbReference>
<dbReference type="SUPFAM" id="SSF51695">
    <property type="entry name" value="PLC-like phosphodiesterases"/>
    <property type="match status" value="1"/>
</dbReference>
<evidence type="ECO:0000313" key="2">
    <source>
        <dbReference type="EMBL" id="KKS47635.1"/>
    </source>
</evidence>
<feature type="domain" description="GP-PDE" evidence="1">
    <location>
        <begin position="16"/>
        <end position="225"/>
    </location>
</feature>
<gene>
    <name evidence="2" type="ORF">UV12_C0006G0059</name>
</gene>
<dbReference type="Pfam" id="PF03009">
    <property type="entry name" value="GDPD"/>
    <property type="match status" value="1"/>
</dbReference>
<dbReference type="AlphaFoldDB" id="A0A0G0ZFX7"/>
<name>A0A0G0ZFX7_9BACT</name>
<dbReference type="CDD" id="cd08556">
    <property type="entry name" value="GDPD"/>
    <property type="match status" value="1"/>
</dbReference>
<dbReference type="PANTHER" id="PTHR46211">
    <property type="entry name" value="GLYCEROPHOSPHORYL DIESTER PHOSPHODIESTERASE"/>
    <property type="match status" value="1"/>
</dbReference>
<protein>
    <submittedName>
        <fullName evidence="2">Glycerophosphoryl diester phosphodiesterase</fullName>
    </submittedName>
</protein>
<dbReference type="EMBL" id="LCDG01000006">
    <property type="protein sequence ID" value="KKS47635.1"/>
    <property type="molecule type" value="Genomic_DNA"/>
</dbReference>
<dbReference type="STRING" id="1618756.UV12_C0006G0059"/>
<dbReference type="GO" id="GO:0008081">
    <property type="term" value="F:phosphoric diester hydrolase activity"/>
    <property type="evidence" value="ECO:0007669"/>
    <property type="project" value="InterPro"/>
</dbReference>
<dbReference type="GO" id="GO:0006629">
    <property type="term" value="P:lipid metabolic process"/>
    <property type="evidence" value="ECO:0007669"/>
    <property type="project" value="InterPro"/>
</dbReference>
<evidence type="ECO:0000313" key="3">
    <source>
        <dbReference type="Proteomes" id="UP000034704"/>
    </source>
</evidence>
<dbReference type="PANTHER" id="PTHR46211:SF14">
    <property type="entry name" value="GLYCEROPHOSPHODIESTER PHOSPHODIESTERASE"/>
    <property type="match status" value="1"/>
</dbReference>
<dbReference type="InterPro" id="IPR017946">
    <property type="entry name" value="PLC-like_Pdiesterase_TIM-brl"/>
</dbReference>
<reference evidence="2 3" key="1">
    <citation type="journal article" date="2015" name="Nature">
        <title>rRNA introns, odd ribosomes, and small enigmatic genomes across a large radiation of phyla.</title>
        <authorList>
            <person name="Brown C.T."/>
            <person name="Hug L.A."/>
            <person name="Thomas B.C."/>
            <person name="Sharon I."/>
            <person name="Castelle C.J."/>
            <person name="Singh A."/>
            <person name="Wilkins M.J."/>
            <person name="Williams K.H."/>
            <person name="Banfield J.F."/>
        </authorList>
    </citation>
    <scope>NUCLEOTIDE SEQUENCE [LARGE SCALE GENOMIC DNA]</scope>
</reference>